<dbReference type="Pfam" id="PF02927">
    <property type="entry name" value="CelD_N"/>
    <property type="match status" value="1"/>
</dbReference>
<sequence length="625" mass="66458">MSPRLPRPRVLVLGLVLCLGAGGIAWYALPSHRDEPGPVAIRVDQGGYVSGEHKTAFVMGPRDKLAGTHFEVVDEAGRAVLDGVPGPSTGAWNGAYDTVRPLDLSTLTRSGTYRLRVTGTAKATSPRFAVAPASTLMKGLAADNVRFFQAQRDGADTVPGDLGRRPSHLADRSASVYARPRYNDDGTELTAPLRRTGGPVDVSGGWFDAGDYLKFTHTASYATDELLLAQRELPDTPGLAAEAAHGLSWLDKMWDGRTRTLYAQVGLGAGDKNLHGDHDVWRLPEADDALKVHDGDPDQLVGRRPVFRAHQPGAPISPNLAGRVAAAFALAAQLDATRDPAAARQWLDKAAALYGQADTDHPRPLVTTFPHAFYSEDSWQDDMEFAAAELALAARKLGDGRAEGWHTQAGTWARVYLASGNLGTLDVSDVSALAHADLLRLGPSEPVAADLRRQLASGERRAAKDPFRAGARYTDFDAVPHTFGLVATAALYARATGDHHYDAFAGQQRGWALGANAWGTTFMIGTGEVFPHCPAHQVANLAGSLTGRGALLRGAIINGPNGAKKLSGDNDTLDGTRACAAGGAEWKRFDGKGARYVDRVGAWQTVEPADDFTSTALLAFALFAA</sequence>
<keyword evidence="2 8" id="KW-0378">Hydrolase</keyword>
<keyword evidence="4" id="KW-0326">Glycosidase</keyword>
<dbReference type="InterPro" id="IPR014756">
    <property type="entry name" value="Ig_E-set"/>
</dbReference>
<dbReference type="Pfam" id="PF00759">
    <property type="entry name" value="Glyco_hydro_9"/>
    <property type="match status" value="1"/>
</dbReference>
<dbReference type="EMBL" id="BMUU01000001">
    <property type="protein sequence ID" value="GGY18116.1"/>
    <property type="molecule type" value="Genomic_DNA"/>
</dbReference>
<dbReference type="InterPro" id="IPR013783">
    <property type="entry name" value="Ig-like_fold"/>
</dbReference>
<feature type="domain" description="Cellulase Ig-like" evidence="7">
    <location>
        <begin position="40"/>
        <end position="120"/>
    </location>
</feature>
<reference evidence="9" key="1">
    <citation type="journal article" date="2019" name="Int. J. Syst. Evol. Microbiol.">
        <title>The Global Catalogue of Microorganisms (GCM) 10K type strain sequencing project: providing services to taxonomists for standard genome sequencing and annotation.</title>
        <authorList>
            <consortium name="The Broad Institute Genomics Platform"/>
            <consortium name="The Broad Institute Genome Sequencing Center for Infectious Disease"/>
            <person name="Wu L."/>
            <person name="Ma J."/>
        </authorList>
    </citation>
    <scope>NUCLEOTIDE SEQUENCE [LARGE SCALE GENOMIC DNA]</scope>
    <source>
        <strain evidence="9">JCM 4594</strain>
    </source>
</reference>
<dbReference type="InterPro" id="IPR008928">
    <property type="entry name" value="6-hairpin_glycosidase_sf"/>
</dbReference>
<keyword evidence="5" id="KW-0624">Polysaccharide degradation</keyword>
<dbReference type="Gene3D" id="2.60.40.10">
    <property type="entry name" value="Immunoglobulins"/>
    <property type="match status" value="1"/>
</dbReference>
<evidence type="ECO:0000256" key="5">
    <source>
        <dbReference type="ARBA" id="ARBA00023326"/>
    </source>
</evidence>
<name>A0ABQ2ZJG4_9ACTN</name>
<dbReference type="InterPro" id="IPR004197">
    <property type="entry name" value="Cellulase_Ig-like"/>
</dbReference>
<evidence type="ECO:0000259" key="7">
    <source>
        <dbReference type="Pfam" id="PF02927"/>
    </source>
</evidence>
<evidence type="ECO:0000256" key="1">
    <source>
        <dbReference type="ARBA" id="ARBA00007072"/>
    </source>
</evidence>
<evidence type="ECO:0000256" key="2">
    <source>
        <dbReference type="ARBA" id="ARBA00022801"/>
    </source>
</evidence>
<dbReference type="InterPro" id="IPR001701">
    <property type="entry name" value="Glyco_hydro_9"/>
</dbReference>
<gene>
    <name evidence="8" type="ORF">GCM10010326_08340</name>
</gene>
<keyword evidence="9" id="KW-1185">Reference proteome</keyword>
<dbReference type="SUPFAM" id="SSF81296">
    <property type="entry name" value="E set domains"/>
    <property type="match status" value="1"/>
</dbReference>
<organism evidence="8 9">
    <name type="scientific">Streptomyces xanthochromogenes</name>
    <dbReference type="NCBI Taxonomy" id="67384"/>
    <lineage>
        <taxon>Bacteria</taxon>
        <taxon>Bacillati</taxon>
        <taxon>Actinomycetota</taxon>
        <taxon>Actinomycetes</taxon>
        <taxon>Kitasatosporales</taxon>
        <taxon>Streptomycetaceae</taxon>
        <taxon>Streptomyces</taxon>
    </lineage>
</organism>
<evidence type="ECO:0000313" key="8">
    <source>
        <dbReference type="EMBL" id="GGY18116.1"/>
    </source>
</evidence>
<comment type="similarity">
    <text evidence="1">Belongs to the glycosyl hydrolase 9 (cellulase E) family.</text>
</comment>
<dbReference type="RefSeq" id="WP_190026196.1">
    <property type="nucleotide sequence ID" value="NZ_BMUU01000001.1"/>
</dbReference>
<evidence type="ECO:0000256" key="4">
    <source>
        <dbReference type="ARBA" id="ARBA00023295"/>
    </source>
</evidence>
<dbReference type="Gene3D" id="1.50.10.10">
    <property type="match status" value="1"/>
</dbReference>
<comment type="caution">
    <text evidence="8">The sequence shown here is derived from an EMBL/GenBank/DDBJ whole genome shotgun (WGS) entry which is preliminary data.</text>
</comment>
<dbReference type="PANTHER" id="PTHR22298">
    <property type="entry name" value="ENDO-1,4-BETA-GLUCANASE"/>
    <property type="match status" value="1"/>
</dbReference>
<evidence type="ECO:0000259" key="6">
    <source>
        <dbReference type="Pfam" id="PF00759"/>
    </source>
</evidence>
<keyword evidence="3" id="KW-0119">Carbohydrate metabolism</keyword>
<dbReference type="Proteomes" id="UP000600946">
    <property type="component" value="Unassembled WGS sequence"/>
</dbReference>
<feature type="domain" description="Glycoside hydrolase family 9" evidence="6">
    <location>
        <begin position="141"/>
        <end position="617"/>
    </location>
</feature>
<dbReference type="CDD" id="cd02850">
    <property type="entry name" value="E_set_Cellulase_N"/>
    <property type="match status" value="1"/>
</dbReference>
<dbReference type="GeneID" id="96288844"/>
<protein>
    <submittedName>
        <fullName evidence="8">Hydrolase</fullName>
    </submittedName>
</protein>
<dbReference type="InterPro" id="IPR012341">
    <property type="entry name" value="6hp_glycosidase-like_sf"/>
</dbReference>
<evidence type="ECO:0000256" key="3">
    <source>
        <dbReference type="ARBA" id="ARBA00023277"/>
    </source>
</evidence>
<evidence type="ECO:0000313" key="9">
    <source>
        <dbReference type="Proteomes" id="UP000600946"/>
    </source>
</evidence>
<dbReference type="SUPFAM" id="SSF48208">
    <property type="entry name" value="Six-hairpin glycosidases"/>
    <property type="match status" value="1"/>
</dbReference>
<dbReference type="GO" id="GO:0016787">
    <property type="term" value="F:hydrolase activity"/>
    <property type="evidence" value="ECO:0007669"/>
    <property type="project" value="UniProtKB-KW"/>
</dbReference>
<accession>A0ABQ2ZJG4</accession>
<proteinExistence type="inferred from homology"/>